<evidence type="ECO:0000313" key="4">
    <source>
        <dbReference type="Proteomes" id="UP000076532"/>
    </source>
</evidence>
<keyword evidence="1" id="KW-0812">Transmembrane</keyword>
<name>A0A166UQZ3_9AGAM</name>
<dbReference type="OrthoDB" id="2536347at2759"/>
<feature type="transmembrane region" description="Helical" evidence="1">
    <location>
        <begin position="102"/>
        <end position="129"/>
    </location>
</feature>
<protein>
    <recommendedName>
        <fullName evidence="2">DUF6534 domain-containing protein</fullName>
    </recommendedName>
</protein>
<feature type="transmembrane region" description="Helical" evidence="1">
    <location>
        <begin position="6"/>
        <end position="24"/>
    </location>
</feature>
<proteinExistence type="predicted"/>
<gene>
    <name evidence="3" type="ORF">FIBSPDRAFT_706534</name>
</gene>
<dbReference type="PANTHER" id="PTHR40465">
    <property type="entry name" value="CHROMOSOME 1, WHOLE GENOME SHOTGUN SEQUENCE"/>
    <property type="match status" value="1"/>
</dbReference>
<feature type="transmembrane region" description="Helical" evidence="1">
    <location>
        <begin position="72"/>
        <end position="90"/>
    </location>
</feature>
<sequence>GCFISLMLFGIILAQVGASFGYQVDKLWLKLFVGVLVTLDAANSAASMAWIYQLLIDGWGNIAAFESAGWPAGMLELTLAPIGGLVHLFFVRRIYIISGTRWITLVILFFSILAFCAGIGTGIATLWIGDFSQFGKLKSVATVWAITPVVADITITVVMTYYLHRSKGNFAATDRLLDRIMQLTVQNCALTSTCDIVSISLYYAS</sequence>
<keyword evidence="4" id="KW-1185">Reference proteome</keyword>
<dbReference type="InterPro" id="IPR045339">
    <property type="entry name" value="DUF6534"/>
</dbReference>
<feature type="transmembrane region" description="Helical" evidence="1">
    <location>
        <begin position="31"/>
        <end position="52"/>
    </location>
</feature>
<dbReference type="AlphaFoldDB" id="A0A166UQZ3"/>
<keyword evidence="1" id="KW-0472">Membrane</keyword>
<evidence type="ECO:0000259" key="2">
    <source>
        <dbReference type="Pfam" id="PF20152"/>
    </source>
</evidence>
<dbReference type="Proteomes" id="UP000076532">
    <property type="component" value="Unassembled WGS sequence"/>
</dbReference>
<organism evidence="3 4">
    <name type="scientific">Athelia psychrophila</name>
    <dbReference type="NCBI Taxonomy" id="1759441"/>
    <lineage>
        <taxon>Eukaryota</taxon>
        <taxon>Fungi</taxon>
        <taxon>Dikarya</taxon>
        <taxon>Basidiomycota</taxon>
        <taxon>Agaricomycotina</taxon>
        <taxon>Agaricomycetes</taxon>
        <taxon>Agaricomycetidae</taxon>
        <taxon>Atheliales</taxon>
        <taxon>Atheliaceae</taxon>
        <taxon>Athelia</taxon>
    </lineage>
</organism>
<feature type="transmembrane region" description="Helical" evidence="1">
    <location>
        <begin position="141"/>
        <end position="163"/>
    </location>
</feature>
<reference evidence="3 4" key="1">
    <citation type="journal article" date="2016" name="Mol. Biol. Evol.">
        <title>Comparative Genomics of Early-Diverging Mushroom-Forming Fungi Provides Insights into the Origins of Lignocellulose Decay Capabilities.</title>
        <authorList>
            <person name="Nagy L.G."/>
            <person name="Riley R."/>
            <person name="Tritt A."/>
            <person name="Adam C."/>
            <person name="Daum C."/>
            <person name="Floudas D."/>
            <person name="Sun H."/>
            <person name="Yadav J.S."/>
            <person name="Pangilinan J."/>
            <person name="Larsson K.H."/>
            <person name="Matsuura K."/>
            <person name="Barry K."/>
            <person name="Labutti K."/>
            <person name="Kuo R."/>
            <person name="Ohm R.A."/>
            <person name="Bhattacharya S.S."/>
            <person name="Shirouzu T."/>
            <person name="Yoshinaga Y."/>
            <person name="Martin F.M."/>
            <person name="Grigoriev I.V."/>
            <person name="Hibbett D.S."/>
        </authorList>
    </citation>
    <scope>NUCLEOTIDE SEQUENCE [LARGE SCALE GENOMIC DNA]</scope>
    <source>
        <strain evidence="3 4">CBS 109695</strain>
    </source>
</reference>
<evidence type="ECO:0000313" key="3">
    <source>
        <dbReference type="EMBL" id="KZP31931.1"/>
    </source>
</evidence>
<feature type="non-terminal residue" evidence="3">
    <location>
        <position position="205"/>
    </location>
</feature>
<feature type="domain" description="DUF6534" evidence="2">
    <location>
        <begin position="149"/>
        <end position="198"/>
    </location>
</feature>
<dbReference type="PANTHER" id="PTHR40465:SF1">
    <property type="entry name" value="DUF6534 DOMAIN-CONTAINING PROTEIN"/>
    <property type="match status" value="1"/>
</dbReference>
<feature type="non-terminal residue" evidence="3">
    <location>
        <position position="1"/>
    </location>
</feature>
<dbReference type="EMBL" id="KV417487">
    <property type="protein sequence ID" value="KZP31931.1"/>
    <property type="molecule type" value="Genomic_DNA"/>
</dbReference>
<dbReference type="Pfam" id="PF20152">
    <property type="entry name" value="DUF6534"/>
    <property type="match status" value="1"/>
</dbReference>
<evidence type="ECO:0000256" key="1">
    <source>
        <dbReference type="SAM" id="Phobius"/>
    </source>
</evidence>
<dbReference type="STRING" id="436010.A0A166UQZ3"/>
<keyword evidence="1" id="KW-1133">Transmembrane helix</keyword>
<accession>A0A166UQZ3</accession>